<dbReference type="NCBIfam" id="TIGR00847">
    <property type="entry name" value="ccoS"/>
    <property type="match status" value="1"/>
</dbReference>
<proteinExistence type="predicted"/>
<protein>
    <submittedName>
        <fullName evidence="2">Cbb3-type cytochrome oxidase assembly protein CcoS</fullName>
    </submittedName>
</protein>
<evidence type="ECO:0000256" key="1">
    <source>
        <dbReference type="SAM" id="Phobius"/>
    </source>
</evidence>
<dbReference type="AlphaFoldDB" id="A0A4Q9YXI0"/>
<comment type="caution">
    <text evidence="2">The sequence shown here is derived from an EMBL/GenBank/DDBJ whole genome shotgun (WGS) entry which is preliminary data.</text>
</comment>
<keyword evidence="1" id="KW-0812">Transmembrane</keyword>
<keyword evidence="1" id="KW-0472">Membrane</keyword>
<dbReference type="Proteomes" id="UP000293300">
    <property type="component" value="Unassembled WGS sequence"/>
</dbReference>
<keyword evidence="3" id="KW-1185">Reference proteome</keyword>
<evidence type="ECO:0000313" key="3">
    <source>
        <dbReference type="Proteomes" id="UP000293300"/>
    </source>
</evidence>
<dbReference type="PANTHER" id="PTHR41532">
    <property type="entry name" value="FIXS PROTEIN"/>
    <property type="match status" value="1"/>
</dbReference>
<reference evidence="2 3" key="1">
    <citation type="submission" date="2019-02" db="EMBL/GenBank/DDBJ databases">
        <title>Flavobacterium sp. RD-2-33 isolated from forest soil.</title>
        <authorList>
            <person name="Chaudhary D.K."/>
        </authorList>
    </citation>
    <scope>NUCLEOTIDE SEQUENCE [LARGE SCALE GENOMIC DNA]</scope>
    <source>
        <strain evidence="2 3">RD-2-33</strain>
    </source>
</reference>
<sequence>MSVIYLLISISIIVAIVFLYAFLRAVKTGQYDDDYTPSVRMLFDDELVKGSGKKELPTSKKENIQTKIKTKII</sequence>
<dbReference type="OrthoDB" id="9802763at2"/>
<name>A0A4Q9YXI0_9FLAO</name>
<gene>
    <name evidence="2" type="primary">ccoS</name>
    <name evidence="2" type="ORF">EZL74_09725</name>
</gene>
<dbReference type="InterPro" id="IPR004714">
    <property type="entry name" value="Cyt_oxidase_maturation_cbb3"/>
</dbReference>
<organism evidence="2 3">
    <name type="scientific">Flavobacterium silvisoli</name>
    <dbReference type="NCBI Taxonomy" id="2529433"/>
    <lineage>
        <taxon>Bacteria</taxon>
        <taxon>Pseudomonadati</taxon>
        <taxon>Bacteroidota</taxon>
        <taxon>Flavobacteriia</taxon>
        <taxon>Flavobacteriales</taxon>
        <taxon>Flavobacteriaceae</taxon>
        <taxon>Flavobacterium</taxon>
    </lineage>
</organism>
<evidence type="ECO:0000313" key="2">
    <source>
        <dbReference type="EMBL" id="TBX67540.1"/>
    </source>
</evidence>
<dbReference type="PANTHER" id="PTHR41532:SF1">
    <property type="entry name" value="FIXS PROTEIN"/>
    <property type="match status" value="1"/>
</dbReference>
<accession>A0A4Q9YXI0</accession>
<dbReference type="RefSeq" id="WP_131476418.1">
    <property type="nucleotide sequence ID" value="NZ_SJPE01000011.1"/>
</dbReference>
<dbReference type="EMBL" id="SJPE01000011">
    <property type="protein sequence ID" value="TBX67540.1"/>
    <property type="molecule type" value="Genomic_DNA"/>
</dbReference>
<dbReference type="Pfam" id="PF03597">
    <property type="entry name" value="FixS"/>
    <property type="match status" value="1"/>
</dbReference>
<feature type="transmembrane region" description="Helical" evidence="1">
    <location>
        <begin position="6"/>
        <end position="23"/>
    </location>
</feature>
<keyword evidence="1" id="KW-1133">Transmembrane helix</keyword>